<comment type="caution">
    <text evidence="2">The sequence shown here is derived from an EMBL/GenBank/DDBJ whole genome shotgun (WGS) entry which is preliminary data.</text>
</comment>
<accession>A0A6N6RK44</accession>
<dbReference type="Proteomes" id="UP000468650">
    <property type="component" value="Unassembled WGS sequence"/>
</dbReference>
<dbReference type="EMBL" id="WBVO01000008">
    <property type="protein sequence ID" value="KAB2808691.1"/>
    <property type="molecule type" value="Genomic_DNA"/>
</dbReference>
<name>A0A6N6RK44_9FLAO</name>
<dbReference type="PANTHER" id="PTHR33164">
    <property type="entry name" value="TRANSCRIPTIONAL REGULATOR, MARR FAMILY"/>
    <property type="match status" value="1"/>
</dbReference>
<evidence type="ECO:0000259" key="1">
    <source>
        <dbReference type="PROSITE" id="PS50995"/>
    </source>
</evidence>
<gene>
    <name evidence="2" type="ORF">F8C67_10415</name>
</gene>
<dbReference type="GO" id="GO:0003700">
    <property type="term" value="F:DNA-binding transcription factor activity"/>
    <property type="evidence" value="ECO:0007669"/>
    <property type="project" value="InterPro"/>
</dbReference>
<dbReference type="InterPro" id="IPR000835">
    <property type="entry name" value="HTH_MarR-typ"/>
</dbReference>
<evidence type="ECO:0000313" key="3">
    <source>
        <dbReference type="Proteomes" id="UP000468650"/>
    </source>
</evidence>
<dbReference type="InterPro" id="IPR036390">
    <property type="entry name" value="WH_DNA-bd_sf"/>
</dbReference>
<dbReference type="InterPro" id="IPR039422">
    <property type="entry name" value="MarR/SlyA-like"/>
</dbReference>
<dbReference type="SUPFAM" id="SSF46785">
    <property type="entry name" value="Winged helix' DNA-binding domain"/>
    <property type="match status" value="1"/>
</dbReference>
<dbReference type="AlphaFoldDB" id="A0A6N6RK44"/>
<evidence type="ECO:0000313" key="2">
    <source>
        <dbReference type="EMBL" id="KAB2808691.1"/>
    </source>
</evidence>
<dbReference type="OrthoDB" id="996843at2"/>
<dbReference type="Pfam" id="PF01047">
    <property type="entry name" value="MarR"/>
    <property type="match status" value="1"/>
</dbReference>
<feature type="domain" description="HTH marR-type" evidence="1">
    <location>
        <begin position="8"/>
        <end position="144"/>
    </location>
</feature>
<dbReference type="PANTHER" id="PTHR33164:SF43">
    <property type="entry name" value="HTH-TYPE TRANSCRIPTIONAL REPRESSOR YETL"/>
    <property type="match status" value="1"/>
</dbReference>
<organism evidence="2 3">
    <name type="scientific">Phaeocystidibacter luteus</name>
    <dbReference type="NCBI Taxonomy" id="911197"/>
    <lineage>
        <taxon>Bacteria</taxon>
        <taxon>Pseudomonadati</taxon>
        <taxon>Bacteroidota</taxon>
        <taxon>Flavobacteriia</taxon>
        <taxon>Flavobacteriales</taxon>
        <taxon>Phaeocystidibacteraceae</taxon>
        <taxon>Phaeocystidibacter</taxon>
    </lineage>
</organism>
<dbReference type="Gene3D" id="1.10.10.10">
    <property type="entry name" value="Winged helix-like DNA-binding domain superfamily/Winged helix DNA-binding domain"/>
    <property type="match status" value="1"/>
</dbReference>
<dbReference type="SMART" id="SM00347">
    <property type="entry name" value="HTH_MARR"/>
    <property type="match status" value="1"/>
</dbReference>
<dbReference type="GO" id="GO:0006950">
    <property type="term" value="P:response to stress"/>
    <property type="evidence" value="ECO:0007669"/>
    <property type="project" value="TreeGrafter"/>
</dbReference>
<proteinExistence type="predicted"/>
<dbReference type="InterPro" id="IPR036388">
    <property type="entry name" value="WH-like_DNA-bd_sf"/>
</dbReference>
<keyword evidence="3" id="KW-1185">Reference proteome</keyword>
<reference evidence="2 3" key="1">
    <citation type="submission" date="2019-09" db="EMBL/GenBank/DDBJ databases">
        <title>Genomes of family Cryomorphaceae.</title>
        <authorList>
            <person name="Bowman J.P."/>
        </authorList>
    </citation>
    <scope>NUCLEOTIDE SEQUENCE [LARGE SCALE GENOMIC DNA]</scope>
    <source>
        <strain evidence="2 3">LMG 25704</strain>
    </source>
</reference>
<dbReference type="PROSITE" id="PS50995">
    <property type="entry name" value="HTH_MARR_2"/>
    <property type="match status" value="1"/>
</dbReference>
<protein>
    <submittedName>
        <fullName evidence="2">MarR family transcriptional regulator</fullName>
    </submittedName>
</protein>
<sequence>MAKHKATVDQLGYVLGRIHRRIRANVELRRPELKEAHQFETMILLRILQQRGGTIPQSEITEYMPMLDRHRISRLSVAMEDSGFITRTPNPNNRRENILHATESGKKHVEEFVIAAREANQHIFNGLSHEQVDTLFDTLQHILKNLEDHTNTTP</sequence>
<dbReference type="RefSeq" id="WP_151667786.1">
    <property type="nucleotide sequence ID" value="NZ_WBVO01000008.1"/>
</dbReference>